<evidence type="ECO:0000313" key="2">
    <source>
        <dbReference type="Proteomes" id="UP000203302"/>
    </source>
</evidence>
<dbReference type="InterPro" id="IPR057701">
    <property type="entry name" value="DUF7941"/>
</dbReference>
<reference evidence="2" key="1">
    <citation type="submission" date="2016-06" db="EMBL/GenBank/DDBJ databases">
        <authorList>
            <person name="Berg J.A."/>
            <person name="Grossarth S.E."/>
            <person name="Jarvis T.M."/>
            <person name="Merrill B.D."/>
            <person name="Breakwell D.P."/>
            <person name="Hope S."/>
            <person name="Grose J.H."/>
        </authorList>
    </citation>
    <scope>NUCLEOTIDE SEQUENCE [LARGE SCALE GENOMIC DNA]</scope>
</reference>
<accession>A0A1B2ID38</accession>
<proteinExistence type="predicted"/>
<dbReference type="RefSeq" id="YP_009293064.1">
    <property type="nucleotide sequence ID" value="NC_031127.1"/>
</dbReference>
<sequence>MPYRIDLSKPPHEILVNRINYVWGTSYRPDQVEFNSRGAWPLTKEERRARGVESKIAARFKNGVMGFQEFHLTRADLTELLEGVVVEVPMGITWSHYLVPYIIDELGLQLGPYDLVIEPLEGDFTTYVARIEPHHPSFKGTIDIKFVDPTPRKLTDLVTKYKLDGFRVGEFFDG</sequence>
<organism evidence="1 2">
    <name type="scientific">Erwinia phage vB_EamM_Huxley</name>
    <dbReference type="NCBI Taxonomy" id="1883373"/>
    <lineage>
        <taxon>Viruses</taxon>
        <taxon>Duplodnaviria</taxon>
        <taxon>Heunggongvirae</taxon>
        <taxon>Uroviricota</taxon>
        <taxon>Caudoviricetes</taxon>
        <taxon>Chimalliviridae</taxon>
        <taxon>Machinavirus</taxon>
        <taxon>Machinavirus machina</taxon>
    </lineage>
</organism>
<evidence type="ECO:0000313" key="1">
    <source>
        <dbReference type="EMBL" id="ANZ49178.1"/>
    </source>
</evidence>
<dbReference type="GeneID" id="29069218"/>
<dbReference type="EMBL" id="KX397368">
    <property type="protein sequence ID" value="ANZ49178.1"/>
    <property type="molecule type" value="Genomic_DNA"/>
</dbReference>
<gene>
    <name evidence="1" type="ORF">HUXLEY_96</name>
</gene>
<protein>
    <submittedName>
        <fullName evidence="1">Uncharacterized protein</fullName>
    </submittedName>
</protein>
<name>A0A1B2ID38_9CAUD</name>
<dbReference type="KEGG" id="vg:29069218"/>
<dbReference type="Proteomes" id="UP000203302">
    <property type="component" value="Segment"/>
</dbReference>
<dbReference type="OrthoDB" id="12018at10239"/>
<dbReference type="Pfam" id="PF25613">
    <property type="entry name" value="DUF7941"/>
    <property type="match status" value="1"/>
</dbReference>